<evidence type="ECO:0000313" key="9">
    <source>
        <dbReference type="Proteomes" id="UP000050360"/>
    </source>
</evidence>
<keyword evidence="4" id="KW-0819">tRNA processing</keyword>
<dbReference type="Gene3D" id="3.20.20.70">
    <property type="entry name" value="Aldolase class I"/>
    <property type="match status" value="1"/>
</dbReference>
<keyword evidence="2" id="KW-0285">Flavoprotein</keyword>
<dbReference type="PANTHER" id="PTHR45846:SF1">
    <property type="entry name" value="TRNA-DIHYDROURIDINE(47) SYNTHASE [NAD(P)(+)]-LIKE"/>
    <property type="match status" value="1"/>
</dbReference>
<keyword evidence="3" id="KW-0288">FMN</keyword>
<dbReference type="GO" id="GO:0017150">
    <property type="term" value="F:tRNA dihydrouridine synthase activity"/>
    <property type="evidence" value="ECO:0007669"/>
    <property type="project" value="InterPro"/>
</dbReference>
<dbReference type="GO" id="GO:0050660">
    <property type="term" value="F:flavin adenine dinucleotide binding"/>
    <property type="evidence" value="ECO:0007669"/>
    <property type="project" value="InterPro"/>
</dbReference>
<keyword evidence="5" id="KW-0521">NADP</keyword>
<evidence type="ECO:0000259" key="7">
    <source>
        <dbReference type="Pfam" id="PF01207"/>
    </source>
</evidence>
<evidence type="ECO:0000256" key="5">
    <source>
        <dbReference type="ARBA" id="ARBA00022857"/>
    </source>
</evidence>
<sequence>MSSLTIGKLKLDGNLVLAPMSGVTNLPSRLLCRKYGASLVYSEMTSSEAVVRQSLKSIERGFTCKDERPMGIQLMGSVPENLAESAIFLQEKFRPELIDINFGCPAQGVIKNGCGSELLKKPGLIGRS</sequence>
<dbReference type="PANTHER" id="PTHR45846">
    <property type="entry name" value="TRNA-DIHYDROURIDINE(47) SYNTHASE [NAD(P)(+)]-LIKE"/>
    <property type="match status" value="1"/>
</dbReference>
<evidence type="ECO:0000256" key="3">
    <source>
        <dbReference type="ARBA" id="ARBA00022643"/>
    </source>
</evidence>
<keyword evidence="6" id="KW-0560">Oxidoreductase</keyword>
<evidence type="ECO:0000256" key="2">
    <source>
        <dbReference type="ARBA" id="ARBA00022630"/>
    </source>
</evidence>
<dbReference type="CDD" id="cd02801">
    <property type="entry name" value="DUS_like_FMN"/>
    <property type="match status" value="1"/>
</dbReference>
<organism evidence="8 9">
    <name type="scientific">Candidatus Methanoperedens nitratireducens</name>
    <dbReference type="NCBI Taxonomy" id="1392998"/>
    <lineage>
        <taxon>Archaea</taxon>
        <taxon>Methanobacteriati</taxon>
        <taxon>Methanobacteriota</taxon>
        <taxon>Stenosarchaea group</taxon>
        <taxon>Methanomicrobia</taxon>
        <taxon>Methanosarcinales</taxon>
        <taxon>ANME-2 cluster</taxon>
        <taxon>Candidatus Methanoperedentaceae</taxon>
        <taxon>Candidatus Methanoperedens</taxon>
    </lineage>
</organism>
<reference evidence="8 9" key="1">
    <citation type="submission" date="2015-09" db="EMBL/GenBank/DDBJ databases">
        <title>A metagenomics-based metabolic model of nitrate-dependent anaerobic oxidation of methane by Methanoperedens-like archaea.</title>
        <authorList>
            <person name="Arshad A."/>
            <person name="Speth D.R."/>
            <person name="De Graaf R.M."/>
            <person name="Op Den Camp H.J."/>
            <person name="Jetten M.S."/>
            <person name="Welte C.U."/>
        </authorList>
    </citation>
    <scope>NUCLEOTIDE SEQUENCE [LARGE SCALE GENOMIC DNA]</scope>
</reference>
<dbReference type="EMBL" id="LKCM01000248">
    <property type="protein sequence ID" value="KPQ42251.1"/>
    <property type="molecule type" value="Genomic_DNA"/>
</dbReference>
<dbReference type="Pfam" id="PF01207">
    <property type="entry name" value="Dus"/>
    <property type="match status" value="1"/>
</dbReference>
<evidence type="ECO:0000256" key="6">
    <source>
        <dbReference type="ARBA" id="ARBA00023002"/>
    </source>
</evidence>
<protein>
    <submittedName>
        <fullName evidence="8">NifR3-like protein</fullName>
    </submittedName>
</protein>
<dbReference type="Proteomes" id="UP000050360">
    <property type="component" value="Unassembled WGS sequence"/>
</dbReference>
<gene>
    <name evidence="8" type="ORF">MPEBLZ_03181</name>
</gene>
<dbReference type="GO" id="GO:0003723">
    <property type="term" value="F:RNA binding"/>
    <property type="evidence" value="ECO:0007669"/>
    <property type="project" value="TreeGrafter"/>
</dbReference>
<dbReference type="SUPFAM" id="SSF51395">
    <property type="entry name" value="FMN-linked oxidoreductases"/>
    <property type="match status" value="1"/>
</dbReference>
<dbReference type="InterPro" id="IPR035587">
    <property type="entry name" value="DUS-like_FMN-bd"/>
</dbReference>
<accession>A0A0P8A6P5</accession>
<comment type="cofactor">
    <cofactor evidence="1">
        <name>FMN</name>
        <dbReference type="ChEBI" id="CHEBI:58210"/>
    </cofactor>
</comment>
<evidence type="ECO:0000256" key="4">
    <source>
        <dbReference type="ARBA" id="ARBA00022694"/>
    </source>
</evidence>
<dbReference type="InterPro" id="IPR013785">
    <property type="entry name" value="Aldolase_TIM"/>
</dbReference>
<evidence type="ECO:0000313" key="8">
    <source>
        <dbReference type="EMBL" id="KPQ42251.1"/>
    </source>
</evidence>
<dbReference type="InterPro" id="IPR018517">
    <property type="entry name" value="tRNA_hU_synthase_CS"/>
</dbReference>
<feature type="domain" description="DUS-like FMN-binding" evidence="7">
    <location>
        <begin position="17"/>
        <end position="126"/>
    </location>
</feature>
<dbReference type="PROSITE" id="PS01136">
    <property type="entry name" value="UPF0034"/>
    <property type="match status" value="1"/>
</dbReference>
<evidence type="ECO:0000256" key="1">
    <source>
        <dbReference type="ARBA" id="ARBA00001917"/>
    </source>
</evidence>
<proteinExistence type="predicted"/>
<dbReference type="AlphaFoldDB" id="A0A0P8A6P5"/>
<name>A0A0P8A6P5_9EURY</name>
<comment type="caution">
    <text evidence="8">The sequence shown here is derived from an EMBL/GenBank/DDBJ whole genome shotgun (WGS) entry which is preliminary data.</text>
</comment>